<reference evidence="1 2" key="1">
    <citation type="submission" date="2023-12" db="EMBL/GenBank/DDBJ databases">
        <title>Amycolatopsis sp. V23-08.</title>
        <authorList>
            <person name="Somphong A."/>
        </authorList>
    </citation>
    <scope>NUCLEOTIDE SEQUENCE [LARGE SCALE GENOMIC DNA]</scope>
    <source>
        <strain evidence="1 2">V23-08</strain>
    </source>
</reference>
<gene>
    <name evidence="1" type="ORF">VA596_31875</name>
</gene>
<evidence type="ECO:0000313" key="1">
    <source>
        <dbReference type="EMBL" id="MEA5364170.1"/>
    </source>
</evidence>
<comment type="caution">
    <text evidence="1">The sequence shown here is derived from an EMBL/GenBank/DDBJ whole genome shotgun (WGS) entry which is preliminary data.</text>
</comment>
<dbReference type="EMBL" id="JAYFSI010000008">
    <property type="protein sequence ID" value="MEA5364170.1"/>
    <property type="molecule type" value="Genomic_DNA"/>
</dbReference>
<keyword evidence="2" id="KW-1185">Reference proteome</keyword>
<name>A0ABU5RD40_9PSEU</name>
<protein>
    <submittedName>
        <fullName evidence="1">Uncharacterized protein</fullName>
    </submittedName>
</protein>
<accession>A0ABU5RD40</accession>
<proteinExistence type="predicted"/>
<sequence>MAAGTREWLDTDDVRDDLENILGQLSERQLRLVRRLSLRGRIRWGGKISKRSGR</sequence>
<dbReference type="Proteomes" id="UP001304298">
    <property type="component" value="Unassembled WGS sequence"/>
</dbReference>
<dbReference type="RefSeq" id="WP_323331910.1">
    <property type="nucleotide sequence ID" value="NZ_JAYFSI010000008.1"/>
</dbReference>
<organism evidence="1 2">
    <name type="scientific">Amycolatopsis heterodermiae</name>
    <dbReference type="NCBI Taxonomy" id="3110235"/>
    <lineage>
        <taxon>Bacteria</taxon>
        <taxon>Bacillati</taxon>
        <taxon>Actinomycetota</taxon>
        <taxon>Actinomycetes</taxon>
        <taxon>Pseudonocardiales</taxon>
        <taxon>Pseudonocardiaceae</taxon>
        <taxon>Amycolatopsis</taxon>
    </lineage>
</organism>
<evidence type="ECO:0000313" key="2">
    <source>
        <dbReference type="Proteomes" id="UP001304298"/>
    </source>
</evidence>